<keyword evidence="3" id="KW-1185">Reference proteome</keyword>
<proteinExistence type="predicted"/>
<reference evidence="2 3" key="1">
    <citation type="submission" date="2024-01" db="EMBL/GenBank/DDBJ databases">
        <title>Genome assemblies of Stephania.</title>
        <authorList>
            <person name="Yang L."/>
        </authorList>
    </citation>
    <scope>NUCLEOTIDE SEQUENCE [LARGE SCALE GENOMIC DNA]</scope>
    <source>
        <strain evidence="2">YNDBR</strain>
        <tissue evidence="2">Leaf</tissue>
    </source>
</reference>
<comment type="caution">
    <text evidence="2">The sequence shown here is derived from an EMBL/GenBank/DDBJ whole genome shotgun (WGS) entry which is preliminary data.</text>
</comment>
<feature type="compositionally biased region" description="Basic and acidic residues" evidence="1">
    <location>
        <begin position="50"/>
        <end position="62"/>
    </location>
</feature>
<evidence type="ECO:0000313" key="2">
    <source>
        <dbReference type="EMBL" id="KAK9093204.1"/>
    </source>
</evidence>
<evidence type="ECO:0000313" key="3">
    <source>
        <dbReference type="Proteomes" id="UP001420932"/>
    </source>
</evidence>
<dbReference type="Proteomes" id="UP001420932">
    <property type="component" value="Unassembled WGS sequence"/>
</dbReference>
<dbReference type="EMBL" id="JBBNAF010000012">
    <property type="protein sequence ID" value="KAK9093204.1"/>
    <property type="molecule type" value="Genomic_DNA"/>
</dbReference>
<dbReference type="AlphaFoldDB" id="A0AAP0EQP6"/>
<name>A0AAP0EQP6_9MAGN</name>
<sequence>MGQHWEIYFEDFGAVLPLAFFSSDEAARAQTWTDGRRCGSSSGGPAGWSVDKRGRRPADAKRTPAPVDGQRDAEDLTPARSSNVGKRNGESPEAADFKDFIAVEHPTATVASFGMFSRATAQVG</sequence>
<feature type="region of interest" description="Disordered" evidence="1">
    <location>
        <begin position="32"/>
        <end position="92"/>
    </location>
</feature>
<evidence type="ECO:0000256" key="1">
    <source>
        <dbReference type="SAM" id="MobiDB-lite"/>
    </source>
</evidence>
<accession>A0AAP0EQP6</accession>
<organism evidence="2 3">
    <name type="scientific">Stephania yunnanensis</name>
    <dbReference type="NCBI Taxonomy" id="152371"/>
    <lineage>
        <taxon>Eukaryota</taxon>
        <taxon>Viridiplantae</taxon>
        <taxon>Streptophyta</taxon>
        <taxon>Embryophyta</taxon>
        <taxon>Tracheophyta</taxon>
        <taxon>Spermatophyta</taxon>
        <taxon>Magnoliopsida</taxon>
        <taxon>Ranunculales</taxon>
        <taxon>Menispermaceae</taxon>
        <taxon>Menispermoideae</taxon>
        <taxon>Cissampelideae</taxon>
        <taxon>Stephania</taxon>
    </lineage>
</organism>
<protein>
    <submittedName>
        <fullName evidence="2">Uncharacterized protein</fullName>
    </submittedName>
</protein>
<gene>
    <name evidence="2" type="ORF">Syun_028115</name>
</gene>